<dbReference type="Gene3D" id="3.30.460.90">
    <property type="match status" value="1"/>
</dbReference>
<keyword evidence="10" id="KW-0342">GTP-binding</keyword>
<dbReference type="PANTHER" id="PTHR10656">
    <property type="entry name" value="CELL FATE DETERMINING PROTEIN MAB21-RELATED"/>
    <property type="match status" value="1"/>
</dbReference>
<keyword evidence="8" id="KW-0067">ATP-binding</keyword>
<accession>A0A1E1XNL5</accession>
<dbReference type="GO" id="GO:0016779">
    <property type="term" value="F:nucleotidyltransferase activity"/>
    <property type="evidence" value="ECO:0007669"/>
    <property type="project" value="UniProtKB-KW"/>
</dbReference>
<evidence type="ECO:0000256" key="6">
    <source>
        <dbReference type="ARBA" id="ARBA00022723"/>
    </source>
</evidence>
<reference evidence="14" key="1">
    <citation type="submission" date="2016-09" db="EMBL/GenBank/DDBJ databases">
        <authorList>
            <person name="Capua I."/>
            <person name="De Benedictis P."/>
            <person name="Joannis T."/>
            <person name="Lombin L.H."/>
            <person name="Cattoli G."/>
        </authorList>
    </citation>
    <scope>NUCLEOTIDE SEQUENCE</scope>
</reference>
<sequence>EHYLEKVHKVLSKDDKTTDENKSTLYRVLDGLCGEMKKSDPMFKVMFNRLFYTGSSYEGLRIREADEFDINLVLKFPVQGHEFQLVAERPGHVSYTLTEGCRKRLLNSMEGPVVHSFFSLFSSQRKFQPKLLRTWFQGVVDKALRAYTPPSESRQFEVRTSQSGPAKTLYVDLRGGGRIDIDLVPVLELSYDRLPEGVPRQEWVEELPELDKMWFMVPKNPEDNEDLWRIHFPTAEKKLIKDFKCLKPTIRLVKALRDRHSWKLLSSYSIKTVVMRHRLAKPQQSYWHKDNQWNVLLEVLERLQMELLTDGPGICSLFDENVSLIQALGVVTRKNIADRLKRIVNILTKNPERTLEFFLEPSPSVPSDSSPTADEVMMRQLASLSLSASDVSFDETSTDCGVDSRDSSFANGTLDVSPGNQVCVPADHTQEAGIIVTRKLLNENVGADPVKVTLSVLLSDGRLLGETSSTLHSCPDQMLAVSLGRLTGLTEVSLLVVRLCFEAVGQAASTPKDVTSVLSVMTAGGRKLVNSCFHLRVCNRVEQCELRLPFPQVE</sequence>
<dbReference type="GO" id="GO:0005525">
    <property type="term" value="F:GTP binding"/>
    <property type="evidence" value="ECO:0007669"/>
    <property type="project" value="UniProtKB-KW"/>
</dbReference>
<evidence type="ECO:0000256" key="2">
    <source>
        <dbReference type="ARBA" id="ARBA00001946"/>
    </source>
</evidence>
<proteinExistence type="evidence at transcript level"/>
<dbReference type="GO" id="GO:0005524">
    <property type="term" value="F:ATP binding"/>
    <property type="evidence" value="ECO:0007669"/>
    <property type="project" value="UniProtKB-KW"/>
</dbReference>
<name>A0A1E1XNL5_AMBSC</name>
<keyword evidence="6" id="KW-0479">Metal-binding</keyword>
<dbReference type="Pfam" id="PF20266">
    <property type="entry name" value="Mab-21_C"/>
    <property type="match status" value="1"/>
</dbReference>
<comment type="cofactor">
    <cofactor evidence="2">
        <name>Mg(2+)</name>
        <dbReference type="ChEBI" id="CHEBI:18420"/>
    </cofactor>
</comment>
<comment type="similarity">
    <text evidence="3">Belongs to the mab-21 family.</text>
</comment>
<evidence type="ECO:0000256" key="10">
    <source>
        <dbReference type="ARBA" id="ARBA00023134"/>
    </source>
</evidence>
<keyword evidence="9" id="KW-0460">Magnesium</keyword>
<dbReference type="GO" id="GO:0046872">
    <property type="term" value="F:metal ion binding"/>
    <property type="evidence" value="ECO:0007669"/>
    <property type="project" value="UniProtKB-KW"/>
</dbReference>
<dbReference type="InterPro" id="IPR046903">
    <property type="entry name" value="Mab-21-like_nuc_Trfase"/>
</dbReference>
<evidence type="ECO:0000256" key="4">
    <source>
        <dbReference type="ARBA" id="ARBA00022679"/>
    </source>
</evidence>
<feature type="domain" description="Mab-21-like nucleotidyltransferase" evidence="12">
    <location>
        <begin position="57"/>
        <end position="241"/>
    </location>
</feature>
<protein>
    <submittedName>
        <fullName evidence="14">Putative mab-21-like cell fate specification</fullName>
    </submittedName>
</protein>
<dbReference type="PANTHER" id="PTHR10656:SF42">
    <property type="entry name" value="CYCLIC GMP-AMP SYNTHASE-LIKE PROTEIN-RELATED"/>
    <property type="match status" value="1"/>
</dbReference>
<keyword evidence="11" id="KW-0464">Manganese</keyword>
<dbReference type="AlphaFoldDB" id="A0A1E1XNL5"/>
<evidence type="ECO:0000313" key="14">
    <source>
        <dbReference type="EMBL" id="JAU00918.1"/>
    </source>
</evidence>
<evidence type="ECO:0000256" key="8">
    <source>
        <dbReference type="ARBA" id="ARBA00022840"/>
    </source>
</evidence>
<evidence type="ECO:0000259" key="13">
    <source>
        <dbReference type="Pfam" id="PF20266"/>
    </source>
</evidence>
<dbReference type="Pfam" id="PF03281">
    <property type="entry name" value="Mab-21"/>
    <property type="match status" value="1"/>
</dbReference>
<dbReference type="EMBL" id="GFAA01002517">
    <property type="protein sequence ID" value="JAU00918.1"/>
    <property type="molecule type" value="mRNA"/>
</dbReference>
<keyword evidence="5" id="KW-0548">Nucleotidyltransferase</keyword>
<reference evidence="14" key="2">
    <citation type="journal article" date="2017" name="Front. Cell. Infect. Microbiol.">
        <title>Analysis of the Salivary Gland Transcriptome of Unfed and Partially Fed Amblyomma sculptum Ticks and Descriptive Proteome of the Saliva.</title>
        <authorList>
            <person name="Esteves E."/>
            <person name="Maruyama S.R."/>
            <person name="Kawahara R."/>
            <person name="Fujita A."/>
            <person name="Martins L.A."/>
            <person name="Righi A.A."/>
            <person name="Costa F.B."/>
            <person name="Palmisano G."/>
            <person name="Labruna M.B."/>
            <person name="Sa-Nunes A."/>
            <person name="Ribeiro J.M.C."/>
            <person name="Fogaca A.C."/>
        </authorList>
    </citation>
    <scope>NUCLEOTIDE SEQUENCE</scope>
</reference>
<evidence type="ECO:0000256" key="7">
    <source>
        <dbReference type="ARBA" id="ARBA00022741"/>
    </source>
</evidence>
<evidence type="ECO:0000256" key="9">
    <source>
        <dbReference type="ARBA" id="ARBA00022842"/>
    </source>
</evidence>
<dbReference type="SMART" id="SM01265">
    <property type="entry name" value="Mab-21"/>
    <property type="match status" value="1"/>
</dbReference>
<evidence type="ECO:0000256" key="11">
    <source>
        <dbReference type="ARBA" id="ARBA00023211"/>
    </source>
</evidence>
<dbReference type="InterPro" id="IPR046906">
    <property type="entry name" value="Mab-21_HhH/H2TH-like"/>
</dbReference>
<organism evidence="14">
    <name type="scientific">Amblyomma sculptum</name>
    <name type="common">Tick</name>
    <dbReference type="NCBI Taxonomy" id="1581419"/>
    <lineage>
        <taxon>Eukaryota</taxon>
        <taxon>Metazoa</taxon>
        <taxon>Ecdysozoa</taxon>
        <taxon>Arthropoda</taxon>
        <taxon>Chelicerata</taxon>
        <taxon>Arachnida</taxon>
        <taxon>Acari</taxon>
        <taxon>Parasitiformes</taxon>
        <taxon>Ixodida</taxon>
        <taxon>Ixodoidea</taxon>
        <taxon>Ixodidae</taxon>
        <taxon>Amblyomminae</taxon>
        <taxon>Amblyomma</taxon>
    </lineage>
</organism>
<dbReference type="Gene3D" id="1.10.1410.40">
    <property type="match status" value="1"/>
</dbReference>
<keyword evidence="7" id="KW-0547">Nucleotide-binding</keyword>
<feature type="non-terminal residue" evidence="14">
    <location>
        <position position="1"/>
    </location>
</feature>
<feature type="domain" description="Mab-21-like HhH/H2TH-like" evidence="13">
    <location>
        <begin position="245"/>
        <end position="341"/>
    </location>
</feature>
<evidence type="ECO:0000256" key="3">
    <source>
        <dbReference type="ARBA" id="ARBA00008307"/>
    </source>
</evidence>
<evidence type="ECO:0000256" key="5">
    <source>
        <dbReference type="ARBA" id="ARBA00022695"/>
    </source>
</evidence>
<dbReference type="InterPro" id="IPR024810">
    <property type="entry name" value="MAB21L/cGLR"/>
</dbReference>
<comment type="cofactor">
    <cofactor evidence="1">
        <name>Mn(2+)</name>
        <dbReference type="ChEBI" id="CHEBI:29035"/>
    </cofactor>
</comment>
<evidence type="ECO:0000256" key="1">
    <source>
        <dbReference type="ARBA" id="ARBA00001936"/>
    </source>
</evidence>
<keyword evidence="4" id="KW-0808">Transferase</keyword>
<evidence type="ECO:0000259" key="12">
    <source>
        <dbReference type="Pfam" id="PF03281"/>
    </source>
</evidence>